<keyword evidence="3" id="KW-1185">Reference proteome</keyword>
<proteinExistence type="predicted"/>
<accession>A0A916JTC6</accession>
<feature type="repeat" description="TPR" evidence="1">
    <location>
        <begin position="109"/>
        <end position="142"/>
    </location>
</feature>
<protein>
    <submittedName>
        <fullName evidence="2">Tetratricopeptide repeat family protein</fullName>
    </submittedName>
</protein>
<evidence type="ECO:0000256" key="1">
    <source>
        <dbReference type="PROSITE-ProRule" id="PRU00339"/>
    </source>
</evidence>
<keyword evidence="1" id="KW-0802">TPR repeat</keyword>
<dbReference type="InterPro" id="IPR019734">
    <property type="entry name" value="TPR_rpt"/>
</dbReference>
<dbReference type="SMART" id="SM00028">
    <property type="entry name" value="TPR"/>
    <property type="match status" value="2"/>
</dbReference>
<dbReference type="AlphaFoldDB" id="A0A916JTC6"/>
<sequence length="237" mass="26557">MSVVRYHKKFMNTTYIRIALALVSFLTNISFAQLPPRITDGTREPDVKLSQFNKRELEATLEQLDQQVFEHPSNAHARFKRANVLMQLGRDREAITAYTALTQSYPELPEPYNNLAALYAKRGKLDKARVLLETAVYASPGYALSQSNLGDLYIRLGVESFKHACALEPRDTYSARRTEQIEKLLSLPEKANAFDIKAIPPTTLIPPSRLPNFPEVISGTSVGPALSPYIAPKIIQP</sequence>
<gene>
    <name evidence="2" type="ORF">MYVALT_F_02600</name>
</gene>
<dbReference type="KEGG" id="vtr:MYVALT_F_02600"/>
<name>A0A916JTC6_9BURK</name>
<evidence type="ECO:0000313" key="3">
    <source>
        <dbReference type="Proteomes" id="UP000693996"/>
    </source>
</evidence>
<reference evidence="2" key="1">
    <citation type="submission" date="2021-06" db="EMBL/GenBank/DDBJ databases">
        <authorList>
            <person name="Szabo G."/>
        </authorList>
    </citation>
    <scope>NUCLEOTIDE SEQUENCE</scope>
    <source>
        <strain evidence="2">MYVALT</strain>
    </source>
</reference>
<organism evidence="2 3">
    <name type="scientific">Candidatus Vallotiella hemipterorum</name>
    <dbReference type="NCBI Taxonomy" id="1177213"/>
    <lineage>
        <taxon>Bacteria</taxon>
        <taxon>Pseudomonadati</taxon>
        <taxon>Pseudomonadota</taxon>
        <taxon>Betaproteobacteria</taxon>
        <taxon>Burkholderiales</taxon>
        <taxon>Burkholderiaceae</taxon>
        <taxon>Candidatus Vallotiella</taxon>
    </lineage>
</organism>
<dbReference type="Pfam" id="PF13432">
    <property type="entry name" value="TPR_16"/>
    <property type="match status" value="1"/>
</dbReference>
<dbReference type="Gene3D" id="1.25.40.10">
    <property type="entry name" value="Tetratricopeptide repeat domain"/>
    <property type="match status" value="1"/>
</dbReference>
<dbReference type="EMBL" id="OU343031">
    <property type="protein sequence ID" value="CAG7601775.1"/>
    <property type="molecule type" value="Genomic_DNA"/>
</dbReference>
<dbReference type="Proteomes" id="UP000693996">
    <property type="component" value="Chromosome"/>
</dbReference>
<dbReference type="SUPFAM" id="SSF48452">
    <property type="entry name" value="TPR-like"/>
    <property type="match status" value="1"/>
</dbReference>
<dbReference type="PROSITE" id="PS50005">
    <property type="entry name" value="TPR"/>
    <property type="match status" value="1"/>
</dbReference>
<dbReference type="InterPro" id="IPR011990">
    <property type="entry name" value="TPR-like_helical_dom_sf"/>
</dbReference>
<evidence type="ECO:0000313" key="2">
    <source>
        <dbReference type="EMBL" id="CAG7601775.1"/>
    </source>
</evidence>